<gene>
    <name evidence="1" type="ORF">EV702DRAFT_927998</name>
</gene>
<dbReference type="OrthoDB" id="420187at2759"/>
<evidence type="ECO:0000313" key="2">
    <source>
        <dbReference type="Proteomes" id="UP000714275"/>
    </source>
</evidence>
<dbReference type="EMBL" id="JABBWD010000022">
    <property type="protein sequence ID" value="KAG1777116.1"/>
    <property type="molecule type" value="Genomic_DNA"/>
</dbReference>
<dbReference type="AlphaFoldDB" id="A0A9P6ZWI2"/>
<protein>
    <submittedName>
        <fullName evidence="1">Uncharacterized protein</fullName>
    </submittedName>
</protein>
<feature type="non-terminal residue" evidence="1">
    <location>
        <position position="65"/>
    </location>
</feature>
<sequence>PEEDTLALFVDMLFGAKLASILVCQAGKHVSHTYEDFNDLSLSCKAEGYARERKRDKLTQLAKKL</sequence>
<name>A0A9P6ZWI2_9AGAM</name>
<dbReference type="InterPro" id="IPR038765">
    <property type="entry name" value="Papain-like_cys_pep_sf"/>
</dbReference>
<accession>A0A9P6ZWI2</accession>
<organism evidence="1 2">
    <name type="scientific">Suillus placidus</name>
    <dbReference type="NCBI Taxonomy" id="48579"/>
    <lineage>
        <taxon>Eukaryota</taxon>
        <taxon>Fungi</taxon>
        <taxon>Dikarya</taxon>
        <taxon>Basidiomycota</taxon>
        <taxon>Agaricomycotina</taxon>
        <taxon>Agaricomycetes</taxon>
        <taxon>Agaricomycetidae</taxon>
        <taxon>Boletales</taxon>
        <taxon>Suillineae</taxon>
        <taxon>Suillaceae</taxon>
        <taxon>Suillus</taxon>
    </lineage>
</organism>
<feature type="non-terminal residue" evidence="1">
    <location>
        <position position="1"/>
    </location>
</feature>
<dbReference type="SUPFAM" id="SSF54001">
    <property type="entry name" value="Cysteine proteinases"/>
    <property type="match status" value="1"/>
</dbReference>
<comment type="caution">
    <text evidence="1">The sequence shown here is derived from an EMBL/GenBank/DDBJ whole genome shotgun (WGS) entry which is preliminary data.</text>
</comment>
<dbReference type="Gene3D" id="3.90.70.10">
    <property type="entry name" value="Cysteine proteinases"/>
    <property type="match status" value="1"/>
</dbReference>
<proteinExistence type="predicted"/>
<keyword evidence="2" id="KW-1185">Reference proteome</keyword>
<reference evidence="1" key="1">
    <citation type="journal article" date="2020" name="New Phytol.">
        <title>Comparative genomics reveals dynamic genome evolution in host specialist ectomycorrhizal fungi.</title>
        <authorList>
            <person name="Lofgren L.A."/>
            <person name="Nguyen N.H."/>
            <person name="Vilgalys R."/>
            <person name="Ruytinx J."/>
            <person name="Liao H.L."/>
            <person name="Branco S."/>
            <person name="Kuo A."/>
            <person name="LaButti K."/>
            <person name="Lipzen A."/>
            <person name="Andreopoulos W."/>
            <person name="Pangilinan J."/>
            <person name="Riley R."/>
            <person name="Hundley H."/>
            <person name="Na H."/>
            <person name="Barry K."/>
            <person name="Grigoriev I.V."/>
            <person name="Stajich J.E."/>
            <person name="Kennedy P.G."/>
        </authorList>
    </citation>
    <scope>NUCLEOTIDE SEQUENCE</scope>
    <source>
        <strain evidence="1">DOB743</strain>
    </source>
</reference>
<evidence type="ECO:0000313" key="1">
    <source>
        <dbReference type="EMBL" id="KAG1777116.1"/>
    </source>
</evidence>
<dbReference type="Proteomes" id="UP000714275">
    <property type="component" value="Unassembled WGS sequence"/>
</dbReference>